<keyword evidence="1" id="KW-1133">Transmembrane helix</keyword>
<name>A0A550JH42_9BACT</name>
<dbReference type="AlphaFoldDB" id="A0A550JH42"/>
<feature type="signal peptide" evidence="2">
    <location>
        <begin position="1"/>
        <end position="23"/>
    </location>
</feature>
<protein>
    <submittedName>
        <fullName evidence="3">Uncharacterized protein</fullName>
    </submittedName>
</protein>
<evidence type="ECO:0000256" key="1">
    <source>
        <dbReference type="SAM" id="Phobius"/>
    </source>
</evidence>
<keyword evidence="1" id="KW-0472">Membrane</keyword>
<sequence length="77" mass="7812">MKAIARIAVATAALSSIATSALAASGRPDGSGILIWVFLGFCGVIIAAQLIPALLVMFGIAKGVMAPREEAAEQTNK</sequence>
<evidence type="ECO:0000313" key="4">
    <source>
        <dbReference type="Proteomes" id="UP000317155"/>
    </source>
</evidence>
<dbReference type="Proteomes" id="UP000317155">
    <property type="component" value="Unassembled WGS sequence"/>
</dbReference>
<reference evidence="3 4" key="1">
    <citation type="submission" date="2019-07" db="EMBL/GenBank/DDBJ databases">
        <title>Insights of Desulfuromonas acetexigens electromicrobiology.</title>
        <authorList>
            <person name="Katuri K."/>
            <person name="Sapireddy V."/>
            <person name="Shaw D.R."/>
            <person name="Saikaly P."/>
        </authorList>
    </citation>
    <scope>NUCLEOTIDE SEQUENCE [LARGE SCALE GENOMIC DNA]</scope>
    <source>
        <strain evidence="3 4">2873</strain>
    </source>
</reference>
<keyword evidence="2" id="KW-0732">Signal</keyword>
<dbReference type="RefSeq" id="WP_092056588.1">
    <property type="nucleotide sequence ID" value="NZ_FOJJ01000023.1"/>
</dbReference>
<feature type="chain" id="PRO_5021967722" evidence="2">
    <location>
        <begin position="24"/>
        <end position="77"/>
    </location>
</feature>
<comment type="caution">
    <text evidence="3">The sequence shown here is derived from an EMBL/GenBank/DDBJ whole genome shotgun (WGS) entry which is preliminary data.</text>
</comment>
<evidence type="ECO:0000256" key="2">
    <source>
        <dbReference type="SAM" id="SignalP"/>
    </source>
</evidence>
<gene>
    <name evidence="3" type="ORF">FL622_04780</name>
</gene>
<keyword evidence="1" id="KW-0812">Transmembrane</keyword>
<keyword evidence="4" id="KW-1185">Reference proteome</keyword>
<organism evidence="3 4">
    <name type="scientific">Trichloromonas acetexigens</name>
    <dbReference type="NCBI Taxonomy" id="38815"/>
    <lineage>
        <taxon>Bacteria</taxon>
        <taxon>Pseudomonadati</taxon>
        <taxon>Thermodesulfobacteriota</taxon>
        <taxon>Desulfuromonadia</taxon>
        <taxon>Desulfuromonadales</taxon>
        <taxon>Trichloromonadaceae</taxon>
        <taxon>Trichloromonas</taxon>
    </lineage>
</organism>
<proteinExistence type="predicted"/>
<dbReference type="EMBL" id="VJVV01000003">
    <property type="protein sequence ID" value="TRO82512.1"/>
    <property type="molecule type" value="Genomic_DNA"/>
</dbReference>
<dbReference type="OrthoDB" id="5398668at2"/>
<feature type="transmembrane region" description="Helical" evidence="1">
    <location>
        <begin position="33"/>
        <end position="58"/>
    </location>
</feature>
<evidence type="ECO:0000313" key="3">
    <source>
        <dbReference type="EMBL" id="TRO82512.1"/>
    </source>
</evidence>
<accession>A0A550JH42</accession>